<organism evidence="1 2">
    <name type="scientific">Aeromonas caviae</name>
    <name type="common">Aeromonas punctata</name>
    <dbReference type="NCBI Taxonomy" id="648"/>
    <lineage>
        <taxon>Bacteria</taxon>
        <taxon>Pseudomonadati</taxon>
        <taxon>Pseudomonadota</taxon>
        <taxon>Gammaproteobacteria</taxon>
        <taxon>Aeromonadales</taxon>
        <taxon>Aeromonadaceae</taxon>
        <taxon>Aeromonas</taxon>
    </lineage>
</organism>
<evidence type="ECO:0000313" key="2">
    <source>
        <dbReference type="Proteomes" id="UP000886939"/>
    </source>
</evidence>
<gene>
    <name evidence="1" type="ORF">KAM343_44530</name>
</gene>
<dbReference type="AlphaFoldDB" id="A0AAV4YRC3"/>
<comment type="caution">
    <text evidence="1">The sequence shown here is derived from an EMBL/GenBank/DDBJ whole genome shotgun (WGS) entry which is preliminary data.</text>
</comment>
<name>A0AAV4YRC3_AERCA</name>
<evidence type="ECO:0000313" key="1">
    <source>
        <dbReference type="EMBL" id="GJA43657.1"/>
    </source>
</evidence>
<dbReference type="Proteomes" id="UP000886939">
    <property type="component" value="Unassembled WGS sequence"/>
</dbReference>
<accession>A0AAV4YRC3</accession>
<proteinExistence type="predicted"/>
<protein>
    <submittedName>
        <fullName evidence="1">Uncharacterized protein</fullName>
    </submittedName>
</protein>
<dbReference type="EMBL" id="BPNI01000251">
    <property type="protein sequence ID" value="GJA43657.1"/>
    <property type="molecule type" value="Genomic_DNA"/>
</dbReference>
<reference evidence="1" key="1">
    <citation type="submission" date="2021-07" db="EMBL/GenBank/DDBJ databases">
        <title>Draft genome sequence of carbapenem-resistant Aeromonas spp. in Japan.</title>
        <authorList>
            <person name="Maehana S."/>
            <person name="Suzuki M."/>
            <person name="Kitasato H."/>
        </authorList>
    </citation>
    <scope>NUCLEOTIDE SEQUENCE</scope>
    <source>
        <strain evidence="1">KAM343</strain>
    </source>
</reference>
<sequence length="82" mass="8967">MGINQLQGIEMMVQSSDTIDLVAAKCPQECSHQHGRRNGSFAQAKLAVTGNAVEFGRREKLLKIVVGIDNGHGFVRGGFVWR</sequence>